<proteinExistence type="predicted"/>
<keyword evidence="1" id="KW-0269">Exonuclease</keyword>
<sequence length="208" mass="24014">MGKVQFDEATHTYTLDGKELPSVTHIIRYLAVDKANNADPNMALIARERGSAVHEATVMYDYSGEIPDDFPAEYAPYLEAYVQFCRDYQPKWELIEHQMGNATLGFAGTLDRFGAIDDKWCILDIKTSYKIDIPSLSAQLTAYHDLLLNEQFERLENANIRHLGLQLMRTGKYRLYETDCEKGSDLFYSCRRIYKTIEKMKGVRYAVR</sequence>
<dbReference type="EMBL" id="BK059100">
    <property type="protein sequence ID" value="DAE29842.1"/>
    <property type="molecule type" value="Genomic_DNA"/>
</dbReference>
<accession>A0A8S5RFE3</accession>
<keyword evidence="1" id="KW-0378">Hydrolase</keyword>
<dbReference type="GO" id="GO:0004527">
    <property type="term" value="F:exonuclease activity"/>
    <property type="evidence" value="ECO:0007669"/>
    <property type="project" value="UniProtKB-KW"/>
</dbReference>
<keyword evidence="1" id="KW-0540">Nuclease</keyword>
<reference evidence="1" key="1">
    <citation type="journal article" date="2021" name="Proc. Natl. Acad. Sci. U.S.A.">
        <title>A Catalog of Tens of Thousands of Viruses from Human Metagenomes Reveals Hidden Associations with Chronic Diseases.</title>
        <authorList>
            <person name="Tisza M.J."/>
            <person name="Buck C.B."/>
        </authorList>
    </citation>
    <scope>NUCLEOTIDE SEQUENCE</scope>
    <source>
        <strain evidence="1">CtqEG8</strain>
    </source>
</reference>
<name>A0A8S5RFE3_9VIRU</name>
<organism evidence="1">
    <name type="scientific">virus sp. ctqEG8</name>
    <dbReference type="NCBI Taxonomy" id="2827998"/>
    <lineage>
        <taxon>Viruses</taxon>
    </lineage>
</organism>
<protein>
    <submittedName>
        <fullName evidence="1">Mitochondrial genome maintenance exonuclease 1, DNA complex, DNA exonuclease</fullName>
    </submittedName>
</protein>
<evidence type="ECO:0000313" key="1">
    <source>
        <dbReference type="EMBL" id="DAE29842.1"/>
    </source>
</evidence>